<dbReference type="RefSeq" id="WP_073528909.1">
    <property type="nucleotide sequence ID" value="NZ_MJAO01000002.1"/>
</dbReference>
<dbReference type="OrthoDB" id="6877581at2"/>
<organism evidence="1 2">
    <name type="scientific">Serratia marcescens</name>
    <dbReference type="NCBI Taxonomy" id="615"/>
    <lineage>
        <taxon>Bacteria</taxon>
        <taxon>Pseudomonadati</taxon>
        <taxon>Pseudomonadota</taxon>
        <taxon>Gammaproteobacteria</taxon>
        <taxon>Enterobacterales</taxon>
        <taxon>Yersiniaceae</taxon>
        <taxon>Serratia</taxon>
    </lineage>
</organism>
<evidence type="ECO:0000313" key="1">
    <source>
        <dbReference type="EMBL" id="OKB68260.1"/>
    </source>
</evidence>
<comment type="caution">
    <text evidence="1">The sequence shown here is derived from an EMBL/GenBank/DDBJ whole genome shotgun (WGS) entry which is preliminary data.</text>
</comment>
<evidence type="ECO:0000313" key="2">
    <source>
        <dbReference type="Proteomes" id="UP000185770"/>
    </source>
</evidence>
<dbReference type="EMBL" id="MJAO01000002">
    <property type="protein sequence ID" value="OKB68260.1"/>
    <property type="molecule type" value="Genomic_DNA"/>
</dbReference>
<gene>
    <name evidence="1" type="ORF">BHU62_01955</name>
</gene>
<dbReference type="AlphaFoldDB" id="A0A1Q4P557"/>
<sequence>MPSLQDITPAQANALNKQSRDAYNAEVQSRQALLNQNPQLKPVFNQQVHPESLCGCGCQQNICGYFDFQGCGCACACAPHAETVQISAQLANIGPNAPQNGTLVRFIGQATGTGSDGNIYLPSLYLQGTAPDTANLIGIPLTLTLSIQPGSLVMPLSDMYGRVLTTLVHPSQYGPNITGQFFGTGTGHFERA</sequence>
<name>A0A1Q4P557_SERMA</name>
<accession>A0A1Q4P557</accession>
<dbReference type="Proteomes" id="UP000185770">
    <property type="component" value="Unassembled WGS sequence"/>
</dbReference>
<reference evidence="1 2" key="1">
    <citation type="submission" date="2016-09" db="EMBL/GenBank/DDBJ databases">
        <title>Serratia marcescens MSU-97 and epiphytic antimycotic-producing bacteria.</title>
        <authorList>
            <person name="Matilla M.A."/>
        </authorList>
    </citation>
    <scope>NUCLEOTIDE SEQUENCE [LARGE SCALE GENOMIC DNA]</scope>
    <source>
        <strain evidence="1 2">MSU-97</strain>
    </source>
</reference>
<protein>
    <submittedName>
        <fullName evidence="1">Uncharacterized protein</fullName>
    </submittedName>
</protein>
<proteinExistence type="predicted"/>